<comment type="caution">
    <text evidence="2">The sequence shown here is derived from an EMBL/GenBank/DDBJ whole genome shotgun (WGS) entry which is preliminary data.</text>
</comment>
<gene>
    <name evidence="2" type="ORF">PCOR1329_LOCUS31178</name>
</gene>
<evidence type="ECO:0000313" key="3">
    <source>
        <dbReference type="Proteomes" id="UP001189429"/>
    </source>
</evidence>
<proteinExistence type="predicted"/>
<evidence type="ECO:0000313" key="2">
    <source>
        <dbReference type="EMBL" id="CAK0833481.1"/>
    </source>
</evidence>
<reference evidence="2" key="1">
    <citation type="submission" date="2023-10" db="EMBL/GenBank/DDBJ databases">
        <authorList>
            <person name="Chen Y."/>
            <person name="Shah S."/>
            <person name="Dougan E. K."/>
            <person name="Thang M."/>
            <person name="Chan C."/>
        </authorList>
    </citation>
    <scope>NUCLEOTIDE SEQUENCE [LARGE SCALE GENOMIC DNA]</scope>
</reference>
<evidence type="ECO:0000256" key="1">
    <source>
        <dbReference type="SAM" id="MobiDB-lite"/>
    </source>
</evidence>
<keyword evidence="3" id="KW-1185">Reference proteome</keyword>
<dbReference type="EMBL" id="CAUYUJ010012224">
    <property type="protein sequence ID" value="CAK0833481.1"/>
    <property type="molecule type" value="Genomic_DNA"/>
</dbReference>
<name>A0ABN9SNU6_9DINO</name>
<organism evidence="2 3">
    <name type="scientific">Prorocentrum cordatum</name>
    <dbReference type="NCBI Taxonomy" id="2364126"/>
    <lineage>
        <taxon>Eukaryota</taxon>
        <taxon>Sar</taxon>
        <taxon>Alveolata</taxon>
        <taxon>Dinophyceae</taxon>
        <taxon>Prorocentrales</taxon>
        <taxon>Prorocentraceae</taxon>
        <taxon>Prorocentrum</taxon>
    </lineage>
</organism>
<accession>A0ABN9SNU6</accession>
<protein>
    <submittedName>
        <fullName evidence="2">Uncharacterized protein</fullName>
    </submittedName>
</protein>
<dbReference type="Proteomes" id="UP001189429">
    <property type="component" value="Unassembled WGS sequence"/>
</dbReference>
<feature type="region of interest" description="Disordered" evidence="1">
    <location>
        <begin position="86"/>
        <end position="108"/>
    </location>
</feature>
<sequence>MAYNVHEAWVLSRSEDLINHCISVSLRCPIDMHKAGYVHQRYLGKRWHICRGKPRISLSNRAIDSLPHLTVPIVHRLWRKPCSIPNCSRHIAPPGKDPDVKRPRPTTG</sequence>